<reference evidence="1" key="1">
    <citation type="submission" date="2013-03" db="EMBL/GenBank/DDBJ databases">
        <title>Genome Sequence of the Profundibacterium mesophilum strain KAUST100406-0324T from Red Sea, a novel genus in the family Rhodobacteraceae.</title>
        <authorList>
            <person name="Essack M."/>
            <person name="Alam I."/>
            <person name="Lafi F."/>
            <person name="Alawi W."/>
            <person name="Kamanu F."/>
            <person name="Al-Suwailem A."/>
            <person name="Lee O.O."/>
            <person name="Xu Y."/>
            <person name="Bajic V."/>
            <person name="Qian P.-Y."/>
            <person name="Archer J."/>
        </authorList>
    </citation>
    <scope>NUCLEOTIDE SEQUENCE</scope>
    <source>
        <strain evidence="1">KAUST100406-0324</strain>
    </source>
</reference>
<sequence length="335" mass="34631">MRFGDVPLAQAEGAILAHSQAVGDGQLRKGMVLGAAEIEALRDAGHDRVTVARLDPADCDENAAARLLGAAITGARDCGLRAGAAGTGRVNIYATGPGVLSLDVERIEAANRINPMITLATLPPHSPLSEGRMVATVKIISYGVALDDARRAAALLEGALLRAAPRLRRAGLIVTEMRPGAEPSRLTVKGRAAVEARLSALGVALTECRLTAHASAPIARALSDMGGELALILTASATSDPADVAPEAVRLAGGRVDRFGMPVDPGNLLFLGEQGGRPVIGLPGCVRAPTLNGADWVLERIVCGIEVGDAQIAQMGVGGLLKEGPQRPHPRERRT</sequence>
<comment type="caution">
    <text evidence="1">The sequence shown here is derived from an EMBL/GenBank/DDBJ whole genome shotgun (WGS) entry which is preliminary data.</text>
</comment>
<dbReference type="RefSeq" id="WP_159964302.1">
    <property type="nucleotide sequence ID" value="NZ_APKE01000011.1"/>
</dbReference>
<dbReference type="Gene3D" id="3.40.980.10">
    <property type="entry name" value="MoaB/Mog-like domain"/>
    <property type="match status" value="1"/>
</dbReference>
<dbReference type="InterPro" id="IPR036425">
    <property type="entry name" value="MoaB/Mog-like_dom_sf"/>
</dbReference>
<accession>A0A921TE06</accession>
<dbReference type="Proteomes" id="UP000698242">
    <property type="component" value="Unassembled WGS sequence"/>
</dbReference>
<dbReference type="CDD" id="cd03522">
    <property type="entry name" value="MoeA_like"/>
    <property type="match status" value="1"/>
</dbReference>
<dbReference type="AlphaFoldDB" id="A0A921TE06"/>
<organism evidence="1 2">
    <name type="scientific">Profundibacterium mesophilum KAUST100406-0324</name>
    <dbReference type="NCBI Taxonomy" id="1037889"/>
    <lineage>
        <taxon>Bacteria</taxon>
        <taxon>Pseudomonadati</taxon>
        <taxon>Pseudomonadota</taxon>
        <taxon>Alphaproteobacteria</taxon>
        <taxon>Rhodobacterales</taxon>
        <taxon>Roseobacteraceae</taxon>
        <taxon>Profundibacterium</taxon>
    </lineage>
</organism>
<keyword evidence="1" id="KW-0560">Oxidoreductase</keyword>
<dbReference type="EC" id="1.2.7.12" evidence="1"/>
<keyword evidence="2" id="KW-1185">Reference proteome</keyword>
<name>A0A921TE06_9RHOB</name>
<protein>
    <submittedName>
        <fullName evidence="1">Formylmethanofuran dehydrogenase subunit E</fullName>
        <ecNumber evidence="1">1.2.7.12</ecNumber>
    </submittedName>
</protein>
<gene>
    <name evidence="1" type="ORF">PMES_00884</name>
</gene>
<evidence type="ECO:0000313" key="1">
    <source>
        <dbReference type="EMBL" id="KAF0676797.1"/>
    </source>
</evidence>
<dbReference type="GO" id="GO:0018493">
    <property type="term" value="F:formylmethanofuran dehydrogenase activity"/>
    <property type="evidence" value="ECO:0007669"/>
    <property type="project" value="UniProtKB-EC"/>
</dbReference>
<proteinExistence type="predicted"/>
<dbReference type="SUPFAM" id="SSF53218">
    <property type="entry name" value="Molybdenum cofactor biosynthesis proteins"/>
    <property type="match status" value="1"/>
</dbReference>
<dbReference type="OrthoDB" id="9779263at2"/>
<dbReference type="EMBL" id="APKE01000011">
    <property type="protein sequence ID" value="KAF0676797.1"/>
    <property type="molecule type" value="Genomic_DNA"/>
</dbReference>
<evidence type="ECO:0000313" key="2">
    <source>
        <dbReference type="Proteomes" id="UP000698242"/>
    </source>
</evidence>